<sequence length="267" mass="28105">MIYLYLALLLVPAGAIFVWGRLVSQFSAKTWIIYRNTGIIGGPVHELAHAIACLLFGLRIRKLALFAPDAITGQLGYVEFSYSPFSLRNSIGLLVQGIAPLLAGGAIAVLSLGTSSEQSLPDQGMVPLVVWIGAVATGSVTAIVDLGTGSLQGFALALLVLVISMHAIPSTADIALGLKGFAIIAVAFGGLVFLLQMIPFQGEGVAMAFIIKAADFVARYLEIGMWHALNGAVTVVTLSVVASVVLILLPAFFFHLKSFWDGARGHV</sequence>
<accession>A0A109LL27</accession>
<reference evidence="2 3" key="1">
    <citation type="submission" date="2015-05" db="EMBL/GenBank/DDBJ databases">
        <title>A genomic and transcriptomic approach to investigate the blue pigment phenotype in Pseudomonas fluorescens.</title>
        <authorList>
            <person name="Andreani N.A."/>
            <person name="Cardazzo B."/>
        </authorList>
    </citation>
    <scope>NUCLEOTIDE SEQUENCE [LARGE SCALE GENOMIC DNA]</scope>
    <source>
        <strain evidence="2 3">Ps_22</strain>
    </source>
</reference>
<dbReference type="RefSeq" id="WP_060763790.1">
    <property type="nucleotide sequence ID" value="NZ_LCYA01000048.1"/>
</dbReference>
<feature type="transmembrane region" description="Helical" evidence="1">
    <location>
        <begin position="233"/>
        <end position="254"/>
    </location>
</feature>
<keyword evidence="1" id="KW-0472">Membrane</keyword>
<keyword evidence="1" id="KW-0812">Transmembrane</keyword>
<dbReference type="PATRIC" id="fig|294.194.peg.1125"/>
<evidence type="ECO:0000313" key="3">
    <source>
        <dbReference type="Proteomes" id="UP000061348"/>
    </source>
</evidence>
<proteinExistence type="predicted"/>
<organism evidence="2 3">
    <name type="scientific">Pseudomonas fluorescens</name>
    <dbReference type="NCBI Taxonomy" id="294"/>
    <lineage>
        <taxon>Bacteria</taxon>
        <taxon>Pseudomonadati</taxon>
        <taxon>Pseudomonadota</taxon>
        <taxon>Gammaproteobacteria</taxon>
        <taxon>Pseudomonadales</taxon>
        <taxon>Pseudomonadaceae</taxon>
        <taxon>Pseudomonas</taxon>
    </lineage>
</organism>
<feature type="transmembrane region" description="Helical" evidence="1">
    <location>
        <begin position="125"/>
        <end position="144"/>
    </location>
</feature>
<dbReference type="Proteomes" id="UP000061348">
    <property type="component" value="Unassembled WGS sequence"/>
</dbReference>
<evidence type="ECO:0000313" key="2">
    <source>
        <dbReference type="EMBL" id="KWV89341.1"/>
    </source>
</evidence>
<feature type="transmembrane region" description="Helical" evidence="1">
    <location>
        <begin position="91"/>
        <end position="113"/>
    </location>
</feature>
<protein>
    <submittedName>
        <fullName evidence="2">Uncharacterized protein</fullName>
    </submittedName>
</protein>
<keyword evidence="1" id="KW-1133">Transmembrane helix</keyword>
<name>A0A109LL27_PSEFL</name>
<comment type="caution">
    <text evidence="2">The sequence shown here is derived from an EMBL/GenBank/DDBJ whole genome shotgun (WGS) entry which is preliminary data.</text>
</comment>
<evidence type="ECO:0000256" key="1">
    <source>
        <dbReference type="SAM" id="Phobius"/>
    </source>
</evidence>
<gene>
    <name evidence="2" type="ORF">PFLmoz3_00977</name>
</gene>
<dbReference type="EMBL" id="LCYA01000048">
    <property type="protein sequence ID" value="KWV89341.1"/>
    <property type="molecule type" value="Genomic_DNA"/>
</dbReference>
<feature type="transmembrane region" description="Helical" evidence="1">
    <location>
        <begin position="180"/>
        <end position="198"/>
    </location>
</feature>
<dbReference type="AlphaFoldDB" id="A0A109LL27"/>